<name>A0A8J5VXQ3_ZIZPA</name>
<reference evidence="1" key="2">
    <citation type="submission" date="2021-02" db="EMBL/GenBank/DDBJ databases">
        <authorList>
            <person name="Kimball J.A."/>
            <person name="Haas M.W."/>
            <person name="Macchietto M."/>
            <person name="Kono T."/>
            <person name="Duquette J."/>
            <person name="Shao M."/>
        </authorList>
    </citation>
    <scope>NUCLEOTIDE SEQUENCE</scope>
    <source>
        <tissue evidence="1">Fresh leaf tissue</tissue>
    </source>
</reference>
<reference evidence="1" key="1">
    <citation type="journal article" date="2021" name="bioRxiv">
        <title>Whole Genome Assembly and Annotation of Northern Wild Rice, Zizania palustris L., Supports a Whole Genome Duplication in the Zizania Genus.</title>
        <authorList>
            <person name="Haas M."/>
            <person name="Kono T."/>
            <person name="Macchietto M."/>
            <person name="Millas R."/>
            <person name="McGilp L."/>
            <person name="Shao M."/>
            <person name="Duquette J."/>
            <person name="Hirsch C.N."/>
            <person name="Kimball J."/>
        </authorList>
    </citation>
    <scope>NUCLEOTIDE SEQUENCE</scope>
    <source>
        <tissue evidence="1">Fresh leaf tissue</tissue>
    </source>
</reference>
<proteinExistence type="predicted"/>
<keyword evidence="2" id="KW-1185">Reference proteome</keyword>
<dbReference type="EMBL" id="JAAALK010000286">
    <property type="protein sequence ID" value="KAG8063004.1"/>
    <property type="molecule type" value="Genomic_DNA"/>
</dbReference>
<dbReference type="AlphaFoldDB" id="A0A8J5VXQ3"/>
<dbReference type="Proteomes" id="UP000729402">
    <property type="component" value="Unassembled WGS sequence"/>
</dbReference>
<protein>
    <submittedName>
        <fullName evidence="1">Uncharacterized protein</fullName>
    </submittedName>
</protein>
<evidence type="ECO:0000313" key="2">
    <source>
        <dbReference type="Proteomes" id="UP000729402"/>
    </source>
</evidence>
<accession>A0A8J5VXQ3</accession>
<gene>
    <name evidence="1" type="ORF">GUJ93_ZPchr0003g16826</name>
</gene>
<dbReference type="OrthoDB" id="693190at2759"/>
<organism evidence="1 2">
    <name type="scientific">Zizania palustris</name>
    <name type="common">Northern wild rice</name>
    <dbReference type="NCBI Taxonomy" id="103762"/>
    <lineage>
        <taxon>Eukaryota</taxon>
        <taxon>Viridiplantae</taxon>
        <taxon>Streptophyta</taxon>
        <taxon>Embryophyta</taxon>
        <taxon>Tracheophyta</taxon>
        <taxon>Spermatophyta</taxon>
        <taxon>Magnoliopsida</taxon>
        <taxon>Liliopsida</taxon>
        <taxon>Poales</taxon>
        <taxon>Poaceae</taxon>
        <taxon>BOP clade</taxon>
        <taxon>Oryzoideae</taxon>
        <taxon>Oryzeae</taxon>
        <taxon>Zizaniinae</taxon>
        <taxon>Zizania</taxon>
    </lineage>
</organism>
<evidence type="ECO:0000313" key="1">
    <source>
        <dbReference type="EMBL" id="KAG8063004.1"/>
    </source>
</evidence>
<comment type="caution">
    <text evidence="1">The sequence shown here is derived from an EMBL/GenBank/DDBJ whole genome shotgun (WGS) entry which is preliminary data.</text>
</comment>
<sequence>MGAETEMMAHRVRAETKMMAHRVAGVLANIRTRLVDVQSNADAVRATLAEAAELLLEDIDTTEIIFSYAFTVVPTPRHLNPNVTLCAAAKLIDSMFSEDPLLPGAIDTACDLVATLSTTPPPVTGALQSACRILKDMTVDHNNAGHIFYNCALNLGIQQGDQTWQAWSYHKSNASQLAITAETMLRLAILEAIHAAGCVRGGERMREAWKRNQILSTVMEHVEAALTAVRQMCDAIAAEEQIVRTAILRGPD</sequence>